<proteinExistence type="predicted"/>
<dbReference type="PANTHER" id="PTHR43155">
    <property type="entry name" value="CYCLIC DI-GMP PHOSPHODIESTERASE PA4108-RELATED"/>
    <property type="match status" value="1"/>
</dbReference>
<comment type="caution">
    <text evidence="2">The sequence shown here is derived from an EMBL/GenBank/DDBJ whole genome shotgun (WGS) entry which is preliminary data.</text>
</comment>
<dbReference type="Gene3D" id="1.10.3210.10">
    <property type="entry name" value="Hypothetical protein af1432"/>
    <property type="match status" value="1"/>
</dbReference>
<dbReference type="EMBL" id="BQXS01010593">
    <property type="protein sequence ID" value="GKT33897.1"/>
    <property type="molecule type" value="Genomic_DNA"/>
</dbReference>
<evidence type="ECO:0000313" key="3">
    <source>
        <dbReference type="Proteomes" id="UP001057375"/>
    </source>
</evidence>
<sequence>MIRNNDVLMRLNQLKESDDYTFEHSLRVSILASMIGKWLGYSKDQLIELGQAALLFDIGKMKIPDFILNKEKPITEDEFEVIKRHAQFGYSVLMKTQGVTNNIKYSALQHHERLDGSGPKVSPFKAAEFISWQSGTTLDSKVCYVFLSNLAEFFVGKKVRLSTGEEGTIIYVDVNFPTRPVVQVGEKF</sequence>
<dbReference type="CDD" id="cd00077">
    <property type="entry name" value="HDc"/>
    <property type="match status" value="1"/>
</dbReference>
<name>A0ABQ5KN23_9EUKA</name>
<reference evidence="2" key="1">
    <citation type="submission" date="2022-03" db="EMBL/GenBank/DDBJ databases">
        <title>Draft genome sequence of Aduncisulcus paluster, a free-living microaerophilic Fornicata.</title>
        <authorList>
            <person name="Yuyama I."/>
            <person name="Kume K."/>
            <person name="Tamura T."/>
            <person name="Inagaki Y."/>
            <person name="Hashimoto T."/>
        </authorList>
    </citation>
    <scope>NUCLEOTIDE SEQUENCE</scope>
    <source>
        <strain evidence="2">NY0171</strain>
    </source>
</reference>
<gene>
    <name evidence="2" type="ORF">ADUPG1_007556</name>
</gene>
<dbReference type="NCBIfam" id="TIGR00277">
    <property type="entry name" value="HDIG"/>
    <property type="match status" value="1"/>
</dbReference>
<dbReference type="InterPro" id="IPR037522">
    <property type="entry name" value="HD_GYP_dom"/>
</dbReference>
<dbReference type="SUPFAM" id="SSF109604">
    <property type="entry name" value="HD-domain/PDEase-like"/>
    <property type="match status" value="1"/>
</dbReference>
<dbReference type="Proteomes" id="UP001057375">
    <property type="component" value="Unassembled WGS sequence"/>
</dbReference>
<dbReference type="PANTHER" id="PTHR43155:SF2">
    <property type="entry name" value="CYCLIC DI-GMP PHOSPHODIESTERASE PA4108"/>
    <property type="match status" value="1"/>
</dbReference>
<accession>A0ABQ5KN23</accession>
<keyword evidence="3" id="KW-1185">Reference proteome</keyword>
<feature type="domain" description="HD-GYP" evidence="1">
    <location>
        <begin position="1"/>
        <end position="118"/>
    </location>
</feature>
<dbReference type="Pfam" id="PF13487">
    <property type="entry name" value="HD_5"/>
    <property type="match status" value="1"/>
</dbReference>
<dbReference type="InterPro" id="IPR006675">
    <property type="entry name" value="HDIG_dom"/>
</dbReference>
<protein>
    <submittedName>
        <fullName evidence="2">HD-GYP domain-containing protein</fullName>
    </submittedName>
</protein>
<dbReference type="PROSITE" id="PS51832">
    <property type="entry name" value="HD_GYP"/>
    <property type="match status" value="1"/>
</dbReference>
<dbReference type="InterPro" id="IPR003607">
    <property type="entry name" value="HD/PDEase_dom"/>
</dbReference>
<feature type="non-terminal residue" evidence="2">
    <location>
        <position position="188"/>
    </location>
</feature>
<evidence type="ECO:0000313" key="2">
    <source>
        <dbReference type="EMBL" id="GKT33897.1"/>
    </source>
</evidence>
<organism evidence="2 3">
    <name type="scientific">Aduncisulcus paluster</name>
    <dbReference type="NCBI Taxonomy" id="2918883"/>
    <lineage>
        <taxon>Eukaryota</taxon>
        <taxon>Metamonada</taxon>
        <taxon>Carpediemonas-like organisms</taxon>
        <taxon>Aduncisulcus</taxon>
    </lineage>
</organism>
<evidence type="ECO:0000259" key="1">
    <source>
        <dbReference type="PROSITE" id="PS51832"/>
    </source>
</evidence>